<evidence type="ECO:0000313" key="1">
    <source>
        <dbReference type="EMBL" id="KAF9592895.1"/>
    </source>
</evidence>
<dbReference type="OrthoDB" id="1912561at2759"/>
<dbReference type="AlphaFoldDB" id="A0A835H7V4"/>
<sequence length="95" mass="10736">MLLAPQLLDSFGWFLNEDSHISQLKNKLQALKKGSSTMSDYLQQVKQISDNLMAAGVITSDSDLVDQVLRGLTHEYDSFCTSIRLRTEDVSFDEH</sequence>
<comment type="caution">
    <text evidence="2">The sequence shown here is derived from an EMBL/GenBank/DDBJ whole genome shotgun (WGS) entry which is preliminary data.</text>
</comment>
<protein>
    <submittedName>
        <fullName evidence="2">Uncharacterized protein</fullName>
    </submittedName>
</protein>
<name>A0A835H7V4_9MAGN</name>
<dbReference type="EMBL" id="JADFTS010000008">
    <property type="protein sequence ID" value="KAF9592895.1"/>
    <property type="molecule type" value="Genomic_DNA"/>
</dbReference>
<dbReference type="Pfam" id="PF14223">
    <property type="entry name" value="Retrotran_gag_2"/>
    <property type="match status" value="1"/>
</dbReference>
<dbReference type="SUPFAM" id="SSF46966">
    <property type="entry name" value="Spectrin repeat"/>
    <property type="match status" value="1"/>
</dbReference>
<evidence type="ECO:0000313" key="3">
    <source>
        <dbReference type="Proteomes" id="UP000631114"/>
    </source>
</evidence>
<dbReference type="Proteomes" id="UP000631114">
    <property type="component" value="Unassembled WGS sequence"/>
</dbReference>
<gene>
    <name evidence="1" type="ORF">IFM89_018475</name>
    <name evidence="2" type="ORF">IFM89_021496</name>
</gene>
<evidence type="ECO:0000313" key="2">
    <source>
        <dbReference type="EMBL" id="KAF9593327.1"/>
    </source>
</evidence>
<dbReference type="PANTHER" id="PTHR47481:SF22">
    <property type="entry name" value="RETROTRANSPOSON GAG DOMAIN-CONTAINING PROTEIN"/>
    <property type="match status" value="1"/>
</dbReference>
<organism evidence="2 3">
    <name type="scientific">Coptis chinensis</name>
    <dbReference type="NCBI Taxonomy" id="261450"/>
    <lineage>
        <taxon>Eukaryota</taxon>
        <taxon>Viridiplantae</taxon>
        <taxon>Streptophyta</taxon>
        <taxon>Embryophyta</taxon>
        <taxon>Tracheophyta</taxon>
        <taxon>Spermatophyta</taxon>
        <taxon>Magnoliopsida</taxon>
        <taxon>Ranunculales</taxon>
        <taxon>Ranunculaceae</taxon>
        <taxon>Coptidoideae</taxon>
        <taxon>Coptis</taxon>
    </lineage>
</organism>
<dbReference type="EMBL" id="JADFTS010000008">
    <property type="protein sequence ID" value="KAF9593327.1"/>
    <property type="molecule type" value="Genomic_DNA"/>
</dbReference>
<dbReference type="PANTHER" id="PTHR47481">
    <property type="match status" value="1"/>
</dbReference>
<reference evidence="2 3" key="1">
    <citation type="submission" date="2020-10" db="EMBL/GenBank/DDBJ databases">
        <title>The Coptis chinensis genome and diversification of protoberbering-type alkaloids.</title>
        <authorList>
            <person name="Wang B."/>
            <person name="Shu S."/>
            <person name="Song C."/>
            <person name="Liu Y."/>
        </authorList>
    </citation>
    <scope>NUCLEOTIDE SEQUENCE [LARGE SCALE GENOMIC DNA]</scope>
    <source>
        <strain evidence="2">HL-2020</strain>
        <tissue evidence="2">Leaf</tissue>
    </source>
</reference>
<proteinExistence type="predicted"/>
<accession>A0A835H7V4</accession>
<keyword evidence="3" id="KW-1185">Reference proteome</keyword>